<evidence type="ECO:0000256" key="6">
    <source>
        <dbReference type="ARBA" id="ARBA00047960"/>
    </source>
</evidence>
<dbReference type="InterPro" id="IPR036282">
    <property type="entry name" value="Glutathione-S-Trfase_C_sf"/>
</dbReference>
<dbReference type="FunFam" id="3.40.30.10:FF:000034">
    <property type="entry name" value="glutathione S-transferase 1"/>
    <property type="match status" value="1"/>
</dbReference>
<dbReference type="GO" id="GO:0004364">
    <property type="term" value="F:glutathione transferase activity"/>
    <property type="evidence" value="ECO:0007669"/>
    <property type="project" value="UniProtKB-EC"/>
</dbReference>
<dbReference type="InterPro" id="IPR040079">
    <property type="entry name" value="Glutathione_S-Trfase"/>
</dbReference>
<evidence type="ECO:0000256" key="4">
    <source>
        <dbReference type="ARBA" id="ARBA00022679"/>
    </source>
</evidence>
<dbReference type="Proteomes" id="UP000075882">
    <property type="component" value="Unassembled WGS sequence"/>
</dbReference>
<dbReference type="SUPFAM" id="SSF52833">
    <property type="entry name" value="Thioredoxin-like"/>
    <property type="match status" value="1"/>
</dbReference>
<evidence type="ECO:0000259" key="9">
    <source>
        <dbReference type="PROSITE" id="PS50405"/>
    </source>
</evidence>
<evidence type="ECO:0000256" key="3">
    <source>
        <dbReference type="ARBA" id="ARBA00012452"/>
    </source>
</evidence>
<dbReference type="SFLD" id="SFLDG00358">
    <property type="entry name" value="Main_(cytGST)"/>
    <property type="match status" value="1"/>
</dbReference>
<dbReference type="InterPro" id="IPR010987">
    <property type="entry name" value="Glutathione-S-Trfase_C-like"/>
</dbReference>
<feature type="compositionally biased region" description="Low complexity" evidence="7">
    <location>
        <begin position="280"/>
        <end position="296"/>
    </location>
</feature>
<comment type="subunit">
    <text evidence="2">Homodimer.</text>
</comment>
<dbReference type="PROSITE" id="PS50405">
    <property type="entry name" value="GST_CTER"/>
    <property type="match status" value="1"/>
</dbReference>
<comment type="similarity">
    <text evidence="1">Belongs to the GST superfamily. Theta family.</text>
</comment>
<evidence type="ECO:0000256" key="5">
    <source>
        <dbReference type="ARBA" id="ARBA00041523"/>
    </source>
</evidence>
<organism evidence="10">
    <name type="scientific">Anopheles coluzzii</name>
    <name type="common">African malaria mosquito</name>
    <dbReference type="NCBI Taxonomy" id="1518534"/>
    <lineage>
        <taxon>Eukaryota</taxon>
        <taxon>Metazoa</taxon>
        <taxon>Ecdysozoa</taxon>
        <taxon>Arthropoda</taxon>
        <taxon>Hexapoda</taxon>
        <taxon>Insecta</taxon>
        <taxon>Pterygota</taxon>
        <taxon>Neoptera</taxon>
        <taxon>Endopterygota</taxon>
        <taxon>Diptera</taxon>
        <taxon>Nematocera</taxon>
        <taxon>Culicoidea</taxon>
        <taxon>Culicidae</taxon>
        <taxon>Anophelinae</taxon>
        <taxon>Anopheles</taxon>
    </lineage>
</organism>
<comment type="catalytic activity">
    <reaction evidence="6">
        <text>RX + glutathione = an S-substituted glutathione + a halide anion + H(+)</text>
        <dbReference type="Rhea" id="RHEA:16437"/>
        <dbReference type="ChEBI" id="CHEBI:15378"/>
        <dbReference type="ChEBI" id="CHEBI:16042"/>
        <dbReference type="ChEBI" id="CHEBI:17792"/>
        <dbReference type="ChEBI" id="CHEBI:57925"/>
        <dbReference type="ChEBI" id="CHEBI:90779"/>
        <dbReference type="EC" id="2.5.1.18"/>
    </reaction>
</comment>
<feature type="region of interest" description="Disordered" evidence="7">
    <location>
        <begin position="267"/>
        <end position="323"/>
    </location>
</feature>
<dbReference type="SFLD" id="SFLDG01153">
    <property type="entry name" value="Main.4:_Theta-like"/>
    <property type="match status" value="1"/>
</dbReference>
<dbReference type="PANTHER" id="PTHR43969">
    <property type="entry name" value="GLUTATHIONE S TRANSFERASE D10, ISOFORM A-RELATED"/>
    <property type="match status" value="1"/>
</dbReference>
<sequence length="323" mass="37463">MDFYHLPLSAPCQSIRLLAKALGLHLNLKEVDLLKGEHLKPEFLKINPQHTVPTLVDNDFVLWESRAILTYLCEKYGKNDGLYPKDPKKRAVVNQRLYFDMGTLYQRFSQAFYPVMMEGKELNPELVVKLDEALEFLESFLDKTPFAAGDKLTVADFSLLTSITTIDVTAGHDLSKYANIQRWYSQLKESVAGHQDICVEGAIQFRDSFNPINNVYPNVHRWYEQCKRELVGYTDITKEAAQRTQAFLERFRAMRAADQQQLCEQQRTVRQKQKEDGTDDQQQQQQQQHYTELQTQPRSGRTRDTAPDYARKPDESTRMATED</sequence>
<evidence type="ECO:0000256" key="7">
    <source>
        <dbReference type="SAM" id="MobiDB-lite"/>
    </source>
</evidence>
<reference evidence="10" key="1">
    <citation type="submission" date="2022-08" db="UniProtKB">
        <authorList>
            <consortium name="EnsemblMetazoa"/>
        </authorList>
    </citation>
    <scope>IDENTIFICATION</scope>
</reference>
<dbReference type="EC" id="2.5.1.18" evidence="3"/>
<dbReference type="GO" id="GO:0006749">
    <property type="term" value="P:glutathione metabolic process"/>
    <property type="evidence" value="ECO:0007669"/>
    <property type="project" value="TreeGrafter"/>
</dbReference>
<name>A0A8W7PD39_ANOCL</name>
<dbReference type="Gene3D" id="1.20.1050.10">
    <property type="match status" value="1"/>
</dbReference>
<accession>A0A8W7PD39</accession>
<dbReference type="Pfam" id="PF13417">
    <property type="entry name" value="GST_N_3"/>
    <property type="match status" value="1"/>
</dbReference>
<keyword evidence="4" id="KW-0808">Transferase</keyword>
<dbReference type="SUPFAM" id="SSF47616">
    <property type="entry name" value="GST C-terminal domain-like"/>
    <property type="match status" value="1"/>
</dbReference>
<dbReference type="PANTHER" id="PTHR43969:SF9">
    <property type="entry name" value="GLUTATHIONE S TRANSFERASE D10, ISOFORM A-RELATED"/>
    <property type="match status" value="1"/>
</dbReference>
<dbReference type="FunFam" id="1.20.1050.10:FF:000007">
    <property type="entry name" value="Glutathione S-transferase 1-1"/>
    <property type="match status" value="1"/>
</dbReference>
<evidence type="ECO:0000313" key="10">
    <source>
        <dbReference type="EnsemblMetazoa" id="ACOM029751-PA.1"/>
    </source>
</evidence>
<dbReference type="EnsemblMetazoa" id="ACOM029751-RA">
    <property type="protein sequence ID" value="ACOM029751-PA.1"/>
    <property type="gene ID" value="ACOM029751"/>
</dbReference>
<dbReference type="Gene3D" id="3.40.30.10">
    <property type="entry name" value="Glutaredoxin"/>
    <property type="match status" value="1"/>
</dbReference>
<evidence type="ECO:0000256" key="2">
    <source>
        <dbReference type="ARBA" id="ARBA00011738"/>
    </source>
</evidence>
<dbReference type="CDD" id="cd03045">
    <property type="entry name" value="GST_N_Delta_Epsilon"/>
    <property type="match status" value="1"/>
</dbReference>
<dbReference type="InterPro" id="IPR004045">
    <property type="entry name" value="Glutathione_S-Trfase_N"/>
</dbReference>
<feature type="compositionally biased region" description="Basic and acidic residues" evidence="7">
    <location>
        <begin position="301"/>
        <end position="323"/>
    </location>
</feature>
<dbReference type="SFLD" id="SFLDS00019">
    <property type="entry name" value="Glutathione_Transferase_(cytos"/>
    <property type="match status" value="1"/>
</dbReference>
<dbReference type="Pfam" id="PF13410">
    <property type="entry name" value="GST_C_2"/>
    <property type="match status" value="1"/>
</dbReference>
<protein>
    <recommendedName>
        <fullName evidence="3">glutathione transferase</fullName>
        <ecNumber evidence="3">2.5.1.18</ecNumber>
    </recommendedName>
    <alternativeName>
        <fullName evidence="5">GST class-theta</fullName>
    </alternativeName>
</protein>
<dbReference type="VEuPathDB" id="VectorBase:ACON2_035700"/>
<feature type="domain" description="GST C-terminal" evidence="9">
    <location>
        <begin position="86"/>
        <end position="209"/>
    </location>
</feature>
<evidence type="ECO:0000256" key="1">
    <source>
        <dbReference type="ARBA" id="ARBA00009899"/>
    </source>
</evidence>
<dbReference type="CDD" id="cd03177">
    <property type="entry name" value="GST_C_Delta_Epsilon"/>
    <property type="match status" value="1"/>
</dbReference>
<proteinExistence type="inferred from homology"/>
<dbReference type="PROSITE" id="PS50404">
    <property type="entry name" value="GST_NTER"/>
    <property type="match status" value="1"/>
</dbReference>
<dbReference type="InterPro" id="IPR036249">
    <property type="entry name" value="Thioredoxin-like_sf"/>
</dbReference>
<evidence type="ECO:0000259" key="8">
    <source>
        <dbReference type="PROSITE" id="PS50404"/>
    </source>
</evidence>
<feature type="domain" description="GST N-terminal" evidence="8">
    <location>
        <begin position="1"/>
        <end position="80"/>
    </location>
</feature>
<dbReference type="AlphaFoldDB" id="A0A8W7PD39"/>